<organism evidence="7 8">
    <name type="scientific">Pandoraea thiooxydans</name>
    <dbReference type="NCBI Taxonomy" id="445709"/>
    <lineage>
        <taxon>Bacteria</taxon>
        <taxon>Pseudomonadati</taxon>
        <taxon>Pseudomonadota</taxon>
        <taxon>Betaproteobacteria</taxon>
        <taxon>Burkholderiales</taxon>
        <taxon>Burkholderiaceae</taxon>
        <taxon>Pandoraea</taxon>
    </lineage>
</organism>
<feature type="region of interest" description="Disordered" evidence="5">
    <location>
        <begin position="41"/>
        <end position="76"/>
    </location>
</feature>
<feature type="compositionally biased region" description="Low complexity" evidence="5">
    <location>
        <begin position="41"/>
        <end position="54"/>
    </location>
</feature>
<gene>
    <name evidence="7" type="ORF">ABW99_04785</name>
</gene>
<keyword evidence="8" id="KW-1185">Reference proteome</keyword>
<dbReference type="GO" id="GO:0046930">
    <property type="term" value="C:pore complex"/>
    <property type="evidence" value="ECO:0007669"/>
    <property type="project" value="UniProtKB-KW"/>
</dbReference>
<dbReference type="Pfam" id="PF02530">
    <property type="entry name" value="Porin_2"/>
    <property type="match status" value="1"/>
</dbReference>
<keyword evidence="6" id="KW-0732">Signal</keyword>
<proteinExistence type="inferred from homology"/>
<evidence type="ECO:0000256" key="6">
    <source>
        <dbReference type="SAM" id="SignalP"/>
    </source>
</evidence>
<dbReference type="GO" id="GO:0015288">
    <property type="term" value="F:porin activity"/>
    <property type="evidence" value="ECO:0007669"/>
    <property type="project" value="UniProtKB-KW"/>
</dbReference>
<feature type="signal peptide" evidence="6">
    <location>
        <begin position="1"/>
        <end position="17"/>
    </location>
</feature>
<evidence type="ECO:0000256" key="2">
    <source>
        <dbReference type="ARBA" id="ARBA00022448"/>
    </source>
</evidence>
<name>A0A0G3EWH2_9BURK</name>
<keyword evidence="3" id="KW-0406">Ion transport</keyword>
<dbReference type="PATRIC" id="fig|445709.3.peg.1026"/>
<evidence type="ECO:0000256" key="5">
    <source>
        <dbReference type="SAM" id="MobiDB-lite"/>
    </source>
</evidence>
<dbReference type="KEGG" id="ptx:ABW99_04785"/>
<keyword evidence="2" id="KW-0813">Transport</keyword>
<dbReference type="EMBL" id="CP011568">
    <property type="protein sequence ID" value="AKJ70369.1"/>
    <property type="molecule type" value="Genomic_DNA"/>
</dbReference>
<protein>
    <recommendedName>
        <fullName evidence="9">Porin</fullName>
    </recommendedName>
</protein>
<keyword evidence="3" id="KW-0812">Transmembrane</keyword>
<comment type="similarity">
    <text evidence="1">Belongs to the alphaproteobacteria porin family.</text>
</comment>
<evidence type="ECO:0000256" key="4">
    <source>
        <dbReference type="ARBA" id="ARBA00023136"/>
    </source>
</evidence>
<evidence type="ECO:0000313" key="7">
    <source>
        <dbReference type="EMBL" id="AKJ70369.1"/>
    </source>
</evidence>
<reference evidence="8" key="1">
    <citation type="submission" date="2015-06" db="EMBL/GenBank/DDBJ databases">
        <authorList>
            <person name="Lim Y.L."/>
            <person name="Ee R."/>
            <person name="Yong D."/>
            <person name="How K.Y."/>
            <person name="Yin W.F."/>
            <person name="Chan K.G."/>
        </authorList>
    </citation>
    <scope>NUCLEOTIDE SEQUENCE [LARGE SCALE GENOMIC DNA]</scope>
    <source>
        <strain evidence="8">DSM 25325</strain>
    </source>
</reference>
<keyword evidence="3" id="KW-0626">Porin</keyword>
<feature type="chain" id="PRO_5002553444" description="Porin" evidence="6">
    <location>
        <begin position="18"/>
        <end position="483"/>
    </location>
</feature>
<dbReference type="STRING" id="445709.ABW99_04785"/>
<dbReference type="InterPro" id="IPR003684">
    <property type="entry name" value="Porin_alphabac"/>
</dbReference>
<evidence type="ECO:0000313" key="8">
    <source>
        <dbReference type="Proteomes" id="UP000036700"/>
    </source>
</evidence>
<sequence length="483" mass="51697">MMCTAIAGLVAMPIAHADELSKLQAEINNLSTQLNQLKQAQAQQSHWQAQRPQAGAVQTAQGAPAPALPDSVPPTKAEALGMADPGYVMRGAMPGSFKLPGTDTSMRIGGFVNFQGIYDPTQNLGPKFAIGNLLPSGPARAQSGRTFHFQDKVSRLIVQTSTPSPYGDINTNISLDFYGYTAGGDNNQALQNNNWGARIVYAYGTIGHWLLGQANSNFIDDPDQEETFDNAGPAGVPGAHTPQIRYTLPLHAGGALSFSIENPQTGYQDTQGDIEVATQTNPLPDFTAKYERSGNWGHYQVSAVARELGFTDQNGVRTTKFAAAAIVGATWNLLHTGFGLGRDNVGFQAWYGAMARYIPDDFGANTASTLAINNGTAADPTGATAVQVQPDVGGTVYFQHWWTSKLRSNIGFGFNHQRLAGFLPADAQNAVTTKTVHVNLILQPTKTVDVGIEAMWGQKTYQASTGISPQTAKRIEVGGIWHF</sequence>
<keyword evidence="4" id="KW-0472">Membrane</keyword>
<evidence type="ECO:0008006" key="9">
    <source>
        <dbReference type="Google" id="ProtNLM"/>
    </source>
</evidence>
<accession>A0A0G3EWH2</accession>
<evidence type="ECO:0000256" key="3">
    <source>
        <dbReference type="ARBA" id="ARBA00023114"/>
    </source>
</evidence>
<evidence type="ECO:0000256" key="1">
    <source>
        <dbReference type="ARBA" id="ARBA00009521"/>
    </source>
</evidence>
<dbReference type="AlphaFoldDB" id="A0A0G3EWH2"/>
<dbReference type="Proteomes" id="UP000036700">
    <property type="component" value="Chromosome"/>
</dbReference>